<proteinExistence type="predicted"/>
<accession>A0A1N6NAF7</accession>
<dbReference type="InterPro" id="IPR027417">
    <property type="entry name" value="P-loop_NTPase"/>
</dbReference>
<evidence type="ECO:0000313" key="2">
    <source>
        <dbReference type="Proteomes" id="UP000186400"/>
    </source>
</evidence>
<dbReference type="RefSeq" id="WP_076487381.1">
    <property type="nucleotide sequence ID" value="NZ_FTMS01000001.1"/>
</dbReference>
<dbReference type="Proteomes" id="UP000186400">
    <property type="component" value="Unassembled WGS sequence"/>
</dbReference>
<gene>
    <name evidence="1" type="ORF">SAMN05920897_101153</name>
</gene>
<dbReference type="STRING" id="159291.SAMN05920897_101153"/>
<name>A0A1N6NAF7_9SPIO</name>
<dbReference type="SUPFAM" id="SSF52540">
    <property type="entry name" value="P-loop containing nucleoside triphosphate hydrolases"/>
    <property type="match status" value="1"/>
</dbReference>
<dbReference type="AlphaFoldDB" id="A0A1N6NAF7"/>
<reference evidence="1 2" key="1">
    <citation type="submission" date="2017-01" db="EMBL/GenBank/DDBJ databases">
        <authorList>
            <person name="Mah S.A."/>
            <person name="Swanson W.J."/>
            <person name="Moy G.W."/>
            <person name="Vacquier V.D."/>
        </authorList>
    </citation>
    <scope>NUCLEOTIDE SEQUENCE [LARGE SCALE GENOMIC DNA]</scope>
    <source>
        <strain evidence="1 2">ASpG1</strain>
    </source>
</reference>
<protein>
    <recommendedName>
        <fullName evidence="3">Asp23 family, cell envelope-related function</fullName>
    </recommendedName>
</protein>
<evidence type="ECO:0000313" key="1">
    <source>
        <dbReference type="EMBL" id="SIP89054.1"/>
    </source>
</evidence>
<dbReference type="EMBL" id="FTMS01000001">
    <property type="protein sequence ID" value="SIP89054.1"/>
    <property type="molecule type" value="Genomic_DNA"/>
</dbReference>
<evidence type="ECO:0008006" key="3">
    <source>
        <dbReference type="Google" id="ProtNLM"/>
    </source>
</evidence>
<organism evidence="1 2">
    <name type="scientific">Alkalispirochaeta americana</name>
    <dbReference type="NCBI Taxonomy" id="159291"/>
    <lineage>
        <taxon>Bacteria</taxon>
        <taxon>Pseudomonadati</taxon>
        <taxon>Spirochaetota</taxon>
        <taxon>Spirochaetia</taxon>
        <taxon>Spirochaetales</taxon>
        <taxon>Spirochaetaceae</taxon>
        <taxon>Alkalispirochaeta</taxon>
    </lineage>
</organism>
<sequence length="288" mass="32750">MSHFFSNLFWFFRGVQVYALVGKSGTGKSFRARLVMEKYGISLLIDDGLLIEDQRIVAGKSAKREEAYMAAVRTALFTERSHRRTVRHAVEKSKFKKILVLGTSDRMILKICSALKLPEPKRIIRIEEIATAEEIRTAITHRTTSGRHVIPVPSIEVRRNYPKIMGDSIRVIWKRGMGLVQRDKAYEKTVVRPSFSSKGTVTISEAALTQMIMHCVAEKTPGLNVSRVSISTDHRGYRIDVHLRVPYRLELKGSIYGLQQYVVDHVERFTGIIIDALNIIIDNVTDTH</sequence>
<dbReference type="OrthoDB" id="5429664at2"/>
<keyword evidence="2" id="KW-1185">Reference proteome</keyword>